<dbReference type="Gene3D" id="3.40.50.300">
    <property type="entry name" value="P-loop containing nucleotide triphosphate hydrolases"/>
    <property type="match status" value="1"/>
</dbReference>
<dbReference type="AlphaFoldDB" id="A0A212RY08"/>
<gene>
    <name evidence="2" type="ORF">SAMN07250955_11720</name>
</gene>
<keyword evidence="3" id="KW-1185">Reference proteome</keyword>
<name>A0A212RY08_9PROT</name>
<accession>A0A212RY08</accession>
<feature type="domain" description="AAA" evidence="1">
    <location>
        <begin position="140"/>
        <end position="306"/>
    </location>
</feature>
<dbReference type="EMBL" id="FYEH01000017">
    <property type="protein sequence ID" value="SNB77701.1"/>
    <property type="molecule type" value="Genomic_DNA"/>
</dbReference>
<organism evidence="2 3">
    <name type="scientific">Arboricoccus pini</name>
    <dbReference type="NCBI Taxonomy" id="1963835"/>
    <lineage>
        <taxon>Bacteria</taxon>
        <taxon>Pseudomonadati</taxon>
        <taxon>Pseudomonadota</taxon>
        <taxon>Alphaproteobacteria</taxon>
        <taxon>Geminicoccales</taxon>
        <taxon>Geminicoccaceae</taxon>
        <taxon>Arboricoccus</taxon>
    </lineage>
</organism>
<dbReference type="NCBIfam" id="TIGR03453">
    <property type="entry name" value="partition_RepA"/>
    <property type="match status" value="1"/>
</dbReference>
<reference evidence="2 3" key="1">
    <citation type="submission" date="2017-06" db="EMBL/GenBank/DDBJ databases">
        <authorList>
            <person name="Kim H.J."/>
            <person name="Triplett B.A."/>
        </authorList>
    </citation>
    <scope>NUCLEOTIDE SEQUENCE [LARGE SCALE GENOMIC DNA]</scope>
    <source>
        <strain evidence="2 3">B29T1</strain>
    </source>
</reference>
<dbReference type="InterPro" id="IPR050678">
    <property type="entry name" value="DNA_Partitioning_ATPase"/>
</dbReference>
<dbReference type="OrthoDB" id="9777757at2"/>
<dbReference type="InterPro" id="IPR027417">
    <property type="entry name" value="P-loop_NTPase"/>
</dbReference>
<dbReference type="InterPro" id="IPR017818">
    <property type="entry name" value="Plasmid_partition_RepA"/>
</dbReference>
<dbReference type="CDD" id="cd02042">
    <property type="entry name" value="ParAB_family"/>
    <property type="match status" value="1"/>
</dbReference>
<dbReference type="PANTHER" id="PTHR13696">
    <property type="entry name" value="P-LOOP CONTAINING NUCLEOSIDE TRIPHOSPHATE HYDROLASE"/>
    <property type="match status" value="1"/>
</dbReference>
<dbReference type="Proteomes" id="UP000197065">
    <property type="component" value="Unassembled WGS sequence"/>
</dbReference>
<dbReference type="SUPFAM" id="SSF52540">
    <property type="entry name" value="P-loop containing nucleoside triphosphate hydrolases"/>
    <property type="match status" value="1"/>
</dbReference>
<dbReference type="Pfam" id="PF13614">
    <property type="entry name" value="AAA_31"/>
    <property type="match status" value="1"/>
</dbReference>
<proteinExistence type="predicted"/>
<evidence type="ECO:0000313" key="3">
    <source>
        <dbReference type="Proteomes" id="UP000197065"/>
    </source>
</evidence>
<protein>
    <submittedName>
        <fullName evidence="2">Chromosome partitioning protein</fullName>
    </submittedName>
</protein>
<evidence type="ECO:0000313" key="2">
    <source>
        <dbReference type="EMBL" id="SNB77701.1"/>
    </source>
</evidence>
<dbReference type="PANTHER" id="PTHR13696:SF52">
    <property type="entry name" value="PARA FAMILY PROTEIN CT_582"/>
    <property type="match status" value="1"/>
</dbReference>
<sequence>MHGFYRLIAFSRLSVFVEEKRKKASLMSDAVDLIAAFEDYAELSEAVQRRIIEIDNKPHREKRLRLLPTREAARLLGISDSYLRRLVLEEEDVPKGQPIGKTQRGFTLEEVNRIRAHLLLKTGDDRYRVGRRRERGDKLQVVTLSNFKGGAAKTTTAVHLAQFLAFKGYKVLLLDLDSQASATTQFGFQPDDDFSEAETLYPFLRGDVDSLASLIRPTYWTNLDIIPANLGLYRIEFELPVRQMRQTNFRFWRLLEDGIKTIEDRYDVVVCDCPPSLGYLSINAIFASTALIVPAPPSMLDFASTGRFFRMMADTLRDIAEYEGGSSKMLDFVRILITKYNTVDRNHQRISAWMVSTFADRLLDQKMAITTALDMAGNIKRTLYELEVSKNRKSYERARDYLDGVNGEIEALILAQWPGSASGKGGRDAAPD</sequence>
<evidence type="ECO:0000259" key="1">
    <source>
        <dbReference type="Pfam" id="PF13614"/>
    </source>
</evidence>
<dbReference type="InterPro" id="IPR025669">
    <property type="entry name" value="AAA_dom"/>
</dbReference>